<gene>
    <name evidence="3" type="ORF">BC777_0525</name>
</gene>
<evidence type="ECO:0000256" key="2">
    <source>
        <dbReference type="SAM" id="SignalP"/>
    </source>
</evidence>
<protein>
    <recommendedName>
        <fullName evidence="5">Transferrin-binding protein B C-lobe/N-lobe beta barrel domain-containing protein</fullName>
    </recommendedName>
</protein>
<evidence type="ECO:0008006" key="5">
    <source>
        <dbReference type="Google" id="ProtNLM"/>
    </source>
</evidence>
<name>A0A2M8WL84_9RHOB</name>
<dbReference type="Gene3D" id="2.40.160.90">
    <property type="match status" value="1"/>
</dbReference>
<proteinExistence type="predicted"/>
<evidence type="ECO:0000256" key="1">
    <source>
        <dbReference type="SAM" id="MobiDB-lite"/>
    </source>
</evidence>
<organism evidence="3 4">
    <name type="scientific">Yoonia maricola</name>
    <dbReference type="NCBI Taxonomy" id="420999"/>
    <lineage>
        <taxon>Bacteria</taxon>
        <taxon>Pseudomonadati</taxon>
        <taxon>Pseudomonadota</taxon>
        <taxon>Alphaproteobacteria</taxon>
        <taxon>Rhodobacterales</taxon>
        <taxon>Paracoccaceae</taxon>
        <taxon>Yoonia</taxon>
    </lineage>
</organism>
<feature type="compositionally biased region" description="Gly residues" evidence="1">
    <location>
        <begin position="26"/>
        <end position="35"/>
    </location>
</feature>
<dbReference type="InterPro" id="IPR011250">
    <property type="entry name" value="OMP/PagP_B-barrel"/>
</dbReference>
<dbReference type="SUPFAM" id="SSF56925">
    <property type="entry name" value="OMPA-like"/>
    <property type="match status" value="1"/>
</dbReference>
<evidence type="ECO:0000313" key="3">
    <source>
        <dbReference type="EMBL" id="PJI91692.1"/>
    </source>
</evidence>
<dbReference type="Proteomes" id="UP000228531">
    <property type="component" value="Unassembled WGS sequence"/>
</dbReference>
<keyword evidence="4" id="KW-1185">Reference proteome</keyword>
<accession>A0A2M8WL84</accession>
<comment type="caution">
    <text evidence="3">The sequence shown here is derived from an EMBL/GenBank/DDBJ whole genome shotgun (WGS) entry which is preliminary data.</text>
</comment>
<feature type="signal peptide" evidence="2">
    <location>
        <begin position="1"/>
        <end position="20"/>
    </location>
</feature>
<evidence type="ECO:0000313" key="4">
    <source>
        <dbReference type="Proteomes" id="UP000228531"/>
    </source>
</evidence>
<dbReference type="RefSeq" id="WP_100366594.1">
    <property type="nucleotide sequence ID" value="NZ_PGTY01000001.1"/>
</dbReference>
<feature type="chain" id="PRO_5014954850" description="Transferrin-binding protein B C-lobe/N-lobe beta barrel domain-containing protein" evidence="2">
    <location>
        <begin position="21"/>
        <end position="270"/>
    </location>
</feature>
<sequence>MTLKKLPLALGLFVMISACGGSSSSDGGGSGGGDTPVGATSASQGLNEAGLTGRIGEFGNFIASNDANSFTFFADGENDFEIEGFGVFTRRVVSSGGSSGPDYAIFGETESGSGQAQVFGVDFSDANAATADVFRIGSTLVPTSGDITYTGNYGALLFRVEGTTNTTTAIIEGDVELTASFADSSAISGSIFNRERIDASGSYEDILFETSTISDGAFSGTATSEDSATDGDYTGLIVGSDGSEVVGSVLIEHDSSSTELLEVGVFTAEE</sequence>
<dbReference type="AlphaFoldDB" id="A0A2M8WL84"/>
<keyword evidence="2" id="KW-0732">Signal</keyword>
<dbReference type="PROSITE" id="PS51257">
    <property type="entry name" value="PROKAR_LIPOPROTEIN"/>
    <property type="match status" value="1"/>
</dbReference>
<dbReference type="OrthoDB" id="7832903at2"/>
<dbReference type="EMBL" id="PGTY01000001">
    <property type="protein sequence ID" value="PJI91692.1"/>
    <property type="molecule type" value="Genomic_DNA"/>
</dbReference>
<reference evidence="3 4" key="1">
    <citation type="submission" date="2017-11" db="EMBL/GenBank/DDBJ databases">
        <title>Genomic Encyclopedia of Archaeal and Bacterial Type Strains, Phase II (KMG-II): From Individual Species to Whole Genera.</title>
        <authorList>
            <person name="Goeker M."/>
        </authorList>
    </citation>
    <scope>NUCLEOTIDE SEQUENCE [LARGE SCALE GENOMIC DNA]</scope>
    <source>
        <strain evidence="3 4">DSM 29128</strain>
    </source>
</reference>
<feature type="region of interest" description="Disordered" evidence="1">
    <location>
        <begin position="24"/>
        <end position="43"/>
    </location>
</feature>